<reference evidence="8 9" key="1">
    <citation type="journal article" date="2018" name="Microb. Genom.">
        <title>Expanding an expanded genome: long-read sequencing of Trypanosoma cruzi.</title>
        <authorList>
            <person name="Berna L."/>
            <person name="Rodriguez M."/>
            <person name="Chiribao M.L."/>
            <person name="Parodi-Talice A."/>
            <person name="Pita S."/>
            <person name="Rijo G."/>
            <person name="Alvarez-Valin F."/>
            <person name="Robello C."/>
        </authorList>
    </citation>
    <scope>NUCLEOTIDE SEQUENCE [LARGE SCALE GENOMIC DNA]</scope>
    <source>
        <strain evidence="8 9">Dm28c</strain>
    </source>
</reference>
<dbReference type="VEuPathDB" id="TriTrypDB:C4B63_45g225"/>
<dbReference type="Pfam" id="PF12430">
    <property type="entry name" value="ABA_GPCR"/>
    <property type="match status" value="1"/>
</dbReference>
<sequence length="482" mass="53342">MAVLEAFFALLLFILLCYLGILFGRLVFVYTIERRTTHFCFVVIFALSTLIFSLVLLDASKLGVLIFSVSFSTHALRLALVADLAVISVLCPFCIACLLLHKLHFRRGYLLLMCCGLFVFICRGRVLLVEWIRRLSRFSLPWDSAMTVWNAVTTGTALMGVLAVGVLSGYAAVTTPAAFLRPLVVKDSGERARAALGVLAKRQRHLLSLWVKKQCQIAETWRGGAPLTSSADSVGRVWSWMAKSVRGRALAEKGDDIVRLRAENDGIQAVSMAVFLQMSEMDSLMRLAESGATWRGWVNALIGVVLLLHAFLKLLFTTINLRWFIFPVSSAPPLSEDTATRVVRLFETYGLATPTGGESDQRIVWVSVFLNAWMIVNSVRGLLLTVFRLVTTYTTFLSVDTTVLGLTVGMGAYFVGQLLLLRLSPTVESESVLSTVLEEQLPRSDMYCHLNDLVFVMTSIVTLVAQRCMVPLQAATLHSLAE</sequence>
<dbReference type="VEuPathDB" id="TriTrypDB:TcCL_ESM07719"/>
<dbReference type="EMBL" id="PRFA01000045">
    <property type="protein sequence ID" value="PWU91085.1"/>
    <property type="molecule type" value="Genomic_DNA"/>
</dbReference>
<evidence type="ECO:0000256" key="5">
    <source>
        <dbReference type="SAM" id="Phobius"/>
    </source>
</evidence>
<feature type="transmembrane region" description="Helical" evidence="5">
    <location>
        <begin position="395"/>
        <end position="415"/>
    </location>
</feature>
<feature type="domain" description="Abscisic acid G-protein coupled receptor-like" evidence="6">
    <location>
        <begin position="291"/>
        <end position="465"/>
    </location>
</feature>
<keyword evidence="2 5" id="KW-0812">Transmembrane</keyword>
<dbReference type="VEuPathDB" id="TriTrypDB:C3747_15g402"/>
<evidence type="ECO:0000313" key="8">
    <source>
        <dbReference type="EMBL" id="PWU91085.1"/>
    </source>
</evidence>
<dbReference type="InterPro" id="IPR015672">
    <property type="entry name" value="GPHR/GTG"/>
</dbReference>
<evidence type="ECO:0000259" key="7">
    <source>
        <dbReference type="Pfam" id="PF12537"/>
    </source>
</evidence>
<comment type="caution">
    <text evidence="8">The sequence shown here is derived from an EMBL/GenBank/DDBJ whole genome shotgun (WGS) entry which is preliminary data.</text>
</comment>
<dbReference type="VEuPathDB" id="TriTrypDB:TCDM_08191"/>
<feature type="transmembrane region" description="Helical" evidence="5">
    <location>
        <begin position="363"/>
        <end position="383"/>
    </location>
</feature>
<evidence type="ECO:0000256" key="3">
    <source>
        <dbReference type="ARBA" id="ARBA00022989"/>
    </source>
</evidence>
<protein>
    <recommendedName>
        <fullName evidence="10">Golgi pH regulator conserved domain-containing protein</fullName>
    </recommendedName>
</protein>
<proteinExistence type="predicted"/>
<dbReference type="PANTHER" id="PTHR15948:SF0">
    <property type="entry name" value="GOLGI PH REGULATOR A-RELATED"/>
    <property type="match status" value="1"/>
</dbReference>
<dbReference type="VEuPathDB" id="TriTrypDB:Tc_MARK_8319"/>
<dbReference type="VEuPathDB" id="TriTrypDB:TcG_06199"/>
<dbReference type="VEuPathDB" id="TriTrypDB:TcBrA4_0000750"/>
<organism evidence="8 9">
    <name type="scientific">Trypanosoma cruzi</name>
    <dbReference type="NCBI Taxonomy" id="5693"/>
    <lineage>
        <taxon>Eukaryota</taxon>
        <taxon>Discoba</taxon>
        <taxon>Euglenozoa</taxon>
        <taxon>Kinetoplastea</taxon>
        <taxon>Metakinetoplastina</taxon>
        <taxon>Trypanosomatida</taxon>
        <taxon>Trypanosomatidae</taxon>
        <taxon>Trypanosoma</taxon>
        <taxon>Schizotrypanum</taxon>
    </lineage>
</organism>
<dbReference type="Pfam" id="PF12537">
    <property type="entry name" value="GPHR_N"/>
    <property type="match status" value="1"/>
</dbReference>
<evidence type="ECO:0008006" key="10">
    <source>
        <dbReference type="Google" id="ProtNLM"/>
    </source>
</evidence>
<evidence type="ECO:0000256" key="2">
    <source>
        <dbReference type="ARBA" id="ARBA00022692"/>
    </source>
</evidence>
<keyword evidence="3 5" id="KW-1133">Transmembrane helix</keyword>
<feature type="transmembrane region" description="Helical" evidence="5">
    <location>
        <begin position="6"/>
        <end position="27"/>
    </location>
</feature>
<feature type="transmembrane region" description="Helical" evidence="5">
    <location>
        <begin position="77"/>
        <end position="101"/>
    </location>
</feature>
<accession>A0A2V2V3G4</accession>
<evidence type="ECO:0000259" key="6">
    <source>
        <dbReference type="Pfam" id="PF12430"/>
    </source>
</evidence>
<evidence type="ECO:0000256" key="1">
    <source>
        <dbReference type="ARBA" id="ARBA00004141"/>
    </source>
</evidence>
<dbReference type="VEuPathDB" id="TriTrypDB:TcCLB.508973.20"/>
<comment type="subcellular location">
    <subcellularLocation>
        <location evidence="1">Membrane</location>
        <topology evidence="1">Multi-pass membrane protein</topology>
    </subcellularLocation>
</comment>
<dbReference type="PANTHER" id="PTHR15948">
    <property type="entry name" value="G-PROTEIN COUPLED RECEPTOR 89-RELATED"/>
    <property type="match status" value="1"/>
</dbReference>
<feature type="transmembrane region" description="Helical" evidence="5">
    <location>
        <begin position="296"/>
        <end position="316"/>
    </location>
</feature>
<feature type="transmembrane region" description="Helical" evidence="5">
    <location>
        <begin position="108"/>
        <end position="128"/>
    </location>
</feature>
<name>A0A2V2V3G4_TRYCR</name>
<feature type="transmembrane region" description="Helical" evidence="5">
    <location>
        <begin position="39"/>
        <end position="57"/>
    </location>
</feature>
<dbReference type="VEuPathDB" id="TriTrypDB:TcCLB.508547.140"/>
<dbReference type="AlphaFoldDB" id="A0A2V2V3G4"/>
<evidence type="ECO:0000313" key="9">
    <source>
        <dbReference type="Proteomes" id="UP000246121"/>
    </source>
</evidence>
<feature type="transmembrane region" description="Helical" evidence="5">
    <location>
        <begin position="148"/>
        <end position="173"/>
    </location>
</feature>
<dbReference type="VEuPathDB" id="TriTrypDB:ECC02_000977"/>
<dbReference type="InterPro" id="IPR025969">
    <property type="entry name" value="ABA_GPCR_dom"/>
</dbReference>
<dbReference type="Proteomes" id="UP000246121">
    <property type="component" value="Unassembled WGS sequence"/>
</dbReference>
<dbReference type="VEuPathDB" id="TriTrypDB:TCSYLVIO_009784"/>
<evidence type="ECO:0000256" key="4">
    <source>
        <dbReference type="ARBA" id="ARBA00023136"/>
    </source>
</evidence>
<feature type="domain" description="Golgi pH regulator conserved" evidence="7">
    <location>
        <begin position="147"/>
        <end position="217"/>
    </location>
</feature>
<dbReference type="VEuPathDB" id="TriTrypDB:BCY84_12664"/>
<dbReference type="GO" id="GO:0016020">
    <property type="term" value="C:membrane"/>
    <property type="evidence" value="ECO:0007669"/>
    <property type="project" value="UniProtKB-SubCell"/>
</dbReference>
<keyword evidence="4 5" id="KW-0472">Membrane</keyword>
<dbReference type="InterPro" id="IPR022535">
    <property type="entry name" value="Golgi_pH-regulator_cons_dom"/>
</dbReference>
<gene>
    <name evidence="8" type="ORF">C4B63_45g225</name>
</gene>